<evidence type="ECO:0000313" key="6">
    <source>
        <dbReference type="Proteomes" id="UP000186026"/>
    </source>
</evidence>
<dbReference type="STRING" id="529505.SAMN05421761_11012"/>
<reference evidence="6" key="1">
    <citation type="submission" date="2017-01" db="EMBL/GenBank/DDBJ databases">
        <authorList>
            <person name="Varghese N."/>
            <person name="Submissions S."/>
        </authorList>
    </citation>
    <scope>NUCLEOTIDE SEQUENCE [LARGE SCALE GENOMIC DNA]</scope>
    <source>
        <strain evidence="6">DSM 46698</strain>
    </source>
</reference>
<dbReference type="InterPro" id="IPR020019">
    <property type="entry name" value="AcTrfase_PglD-like"/>
</dbReference>
<dbReference type="NCBIfam" id="TIGR03570">
    <property type="entry name" value="NeuD_NnaD"/>
    <property type="match status" value="1"/>
</dbReference>
<evidence type="ECO:0000256" key="2">
    <source>
        <dbReference type="PIRSR" id="PIRSR620019-1"/>
    </source>
</evidence>
<dbReference type="OrthoDB" id="708224at2"/>
<dbReference type="Proteomes" id="UP000186026">
    <property type="component" value="Unassembled WGS sequence"/>
</dbReference>
<evidence type="ECO:0000313" key="5">
    <source>
        <dbReference type="EMBL" id="SIS97658.1"/>
    </source>
</evidence>
<dbReference type="Pfam" id="PF17836">
    <property type="entry name" value="PglD_N"/>
    <property type="match status" value="1"/>
</dbReference>
<dbReference type="EMBL" id="FTOP01000010">
    <property type="protein sequence ID" value="SIS97658.1"/>
    <property type="molecule type" value="Genomic_DNA"/>
</dbReference>
<feature type="binding site" evidence="3">
    <location>
        <position position="135"/>
    </location>
    <ligand>
        <name>acetyl-CoA</name>
        <dbReference type="ChEBI" id="CHEBI:57288"/>
    </ligand>
</feature>
<dbReference type="CDD" id="cd03360">
    <property type="entry name" value="LbH_AT_putative"/>
    <property type="match status" value="1"/>
</dbReference>
<dbReference type="Gene3D" id="2.160.10.10">
    <property type="entry name" value="Hexapeptide repeat proteins"/>
    <property type="match status" value="1"/>
</dbReference>
<dbReference type="InterPro" id="IPR001451">
    <property type="entry name" value="Hexapep"/>
</dbReference>
<keyword evidence="5" id="KW-0012">Acyltransferase</keyword>
<dbReference type="InterPro" id="IPR050179">
    <property type="entry name" value="Trans_hexapeptide_repeat"/>
</dbReference>
<comment type="similarity">
    <text evidence="1">Belongs to the transferase hexapeptide repeat family.</text>
</comment>
<keyword evidence="5" id="KW-0808">Transferase</keyword>
<feature type="domain" description="PglD N-terminal" evidence="4">
    <location>
        <begin position="2"/>
        <end position="71"/>
    </location>
</feature>
<dbReference type="PANTHER" id="PTHR43300">
    <property type="entry name" value="ACETYLTRANSFERASE"/>
    <property type="match status" value="1"/>
</dbReference>
<protein>
    <submittedName>
        <fullName evidence="5">Sugar O-acyltransferase, sialic acid O-acetyltransferase NeuD family</fullName>
    </submittedName>
</protein>
<feature type="active site" description="Proton acceptor" evidence="2">
    <location>
        <position position="126"/>
    </location>
</feature>
<dbReference type="InterPro" id="IPR011004">
    <property type="entry name" value="Trimer_LpxA-like_sf"/>
</dbReference>
<evidence type="ECO:0000256" key="3">
    <source>
        <dbReference type="PIRSR" id="PIRSR620019-2"/>
    </source>
</evidence>
<evidence type="ECO:0000259" key="4">
    <source>
        <dbReference type="Pfam" id="PF17836"/>
    </source>
</evidence>
<dbReference type="InterPro" id="IPR041561">
    <property type="entry name" value="PglD_N"/>
</dbReference>
<feature type="binding site" evidence="3">
    <location>
        <position position="60"/>
    </location>
    <ligand>
        <name>substrate</name>
    </ligand>
</feature>
<accession>A0A1N7NHD1</accession>
<gene>
    <name evidence="5" type="ORF">SAMN05421761_11012</name>
</gene>
<feature type="binding site" evidence="3">
    <location>
        <begin position="7"/>
        <end position="9"/>
    </location>
    <ligand>
        <name>substrate</name>
    </ligand>
</feature>
<dbReference type="PANTHER" id="PTHR43300:SF7">
    <property type="entry name" value="UDP-N-ACETYLBACILLOSAMINE N-ACETYLTRANSFERASE"/>
    <property type="match status" value="1"/>
</dbReference>
<evidence type="ECO:0000256" key="1">
    <source>
        <dbReference type="ARBA" id="ARBA00007274"/>
    </source>
</evidence>
<proteinExistence type="inferred from homology"/>
<dbReference type="GO" id="GO:0016746">
    <property type="term" value="F:acyltransferase activity"/>
    <property type="evidence" value="ECO:0007669"/>
    <property type="project" value="UniProtKB-KW"/>
</dbReference>
<dbReference type="SUPFAM" id="SSF51161">
    <property type="entry name" value="Trimeric LpxA-like enzymes"/>
    <property type="match status" value="1"/>
</dbReference>
<organism evidence="5 6">
    <name type="scientific">Belliella pelovolcani</name>
    <dbReference type="NCBI Taxonomy" id="529505"/>
    <lineage>
        <taxon>Bacteria</taxon>
        <taxon>Pseudomonadati</taxon>
        <taxon>Bacteroidota</taxon>
        <taxon>Cytophagia</taxon>
        <taxon>Cytophagales</taxon>
        <taxon>Cyclobacteriaceae</taxon>
        <taxon>Belliella</taxon>
    </lineage>
</organism>
<keyword evidence="6" id="KW-1185">Reference proteome</keyword>
<dbReference type="RefSeq" id="WP_076501714.1">
    <property type="nucleotide sequence ID" value="NZ_FTOP01000010.1"/>
</dbReference>
<dbReference type="Pfam" id="PF00132">
    <property type="entry name" value="Hexapep"/>
    <property type="match status" value="1"/>
</dbReference>
<feature type="binding site" evidence="3">
    <location>
        <begin position="29"/>
        <end position="30"/>
    </location>
    <ligand>
        <name>substrate</name>
    </ligand>
</feature>
<dbReference type="Gene3D" id="3.40.50.20">
    <property type="match status" value="1"/>
</dbReference>
<sequence>MYIIGASGHAKAVIDLLKDKSIIKAVFDDDVKIIHVMGLPVTSPIPSNLPKDSPYFIAIGHNRIRLDIVNQKLSSVNFTNIIHPSAILSNTVVLGEGVVIMENVIIKVDSQVGNHAIINTAATIDHDCVLADYVHVAPGSTLCGGVNVGEGTLIGAKSVVLPNINIGKWCTIAAGSTVHQNMPDGSLWIGSKLKM</sequence>
<dbReference type="AlphaFoldDB" id="A0A1N7NHD1"/>
<name>A0A1N7NHD1_9BACT</name>
<feature type="site" description="Increases basicity of active site His" evidence="2">
    <location>
        <position position="127"/>
    </location>
</feature>